<evidence type="ECO:0000313" key="2">
    <source>
        <dbReference type="Proteomes" id="UP000529946"/>
    </source>
</evidence>
<comment type="caution">
    <text evidence="1">The sequence shown here is derived from an EMBL/GenBank/DDBJ whole genome shotgun (WGS) entry which is preliminary data.</text>
</comment>
<gene>
    <name evidence="1" type="ORF">GGR12_001599</name>
</gene>
<dbReference type="EMBL" id="JACIDM010000002">
    <property type="protein sequence ID" value="MBB4082733.1"/>
    <property type="molecule type" value="Genomic_DNA"/>
</dbReference>
<accession>A0A7W6JCR7</accession>
<name>A0A7W6JCR7_9CAUL</name>
<evidence type="ECO:0008006" key="3">
    <source>
        <dbReference type="Google" id="ProtNLM"/>
    </source>
</evidence>
<sequence length="90" mass="9554">MIRAITFAAVLSGAVACAPIEQSPSEVAKLCDAETANSIIGTHVGSVSFPADANVRIVCTTCPTTRDYQPDRLNVRFNQATRIVEKVDCG</sequence>
<dbReference type="PROSITE" id="PS51257">
    <property type="entry name" value="PROKAR_LIPOPROTEIN"/>
    <property type="match status" value="1"/>
</dbReference>
<protein>
    <recommendedName>
        <fullName evidence="3">Hemolysin</fullName>
    </recommendedName>
</protein>
<keyword evidence="2" id="KW-1185">Reference proteome</keyword>
<reference evidence="1 2" key="1">
    <citation type="submission" date="2020-08" db="EMBL/GenBank/DDBJ databases">
        <title>Genomic Encyclopedia of Type Strains, Phase IV (KMG-IV): sequencing the most valuable type-strain genomes for metagenomic binning, comparative biology and taxonomic classification.</title>
        <authorList>
            <person name="Goeker M."/>
        </authorList>
    </citation>
    <scope>NUCLEOTIDE SEQUENCE [LARGE SCALE GENOMIC DNA]</scope>
    <source>
        <strain evidence="1 2">DSM 23960</strain>
    </source>
</reference>
<evidence type="ECO:0000313" key="1">
    <source>
        <dbReference type="EMBL" id="MBB4082733.1"/>
    </source>
</evidence>
<proteinExistence type="predicted"/>
<dbReference type="RefSeq" id="WP_183203897.1">
    <property type="nucleotide sequence ID" value="NZ_BAAAER010000001.1"/>
</dbReference>
<dbReference type="Proteomes" id="UP000529946">
    <property type="component" value="Unassembled WGS sequence"/>
</dbReference>
<organism evidence="1 2">
    <name type="scientific">Brevundimonas lenta</name>
    <dbReference type="NCBI Taxonomy" id="424796"/>
    <lineage>
        <taxon>Bacteria</taxon>
        <taxon>Pseudomonadati</taxon>
        <taxon>Pseudomonadota</taxon>
        <taxon>Alphaproteobacteria</taxon>
        <taxon>Caulobacterales</taxon>
        <taxon>Caulobacteraceae</taxon>
        <taxon>Brevundimonas</taxon>
    </lineage>
</organism>
<dbReference type="Gene3D" id="3.30.10.10">
    <property type="entry name" value="Trypsin Inhibitor V, subunit A"/>
    <property type="match status" value="1"/>
</dbReference>
<dbReference type="AlphaFoldDB" id="A0A7W6JCR7"/>